<comment type="caution">
    <text evidence="7">The sequence shown here is derived from an EMBL/GenBank/DDBJ whole genome shotgun (WGS) entry which is preliminary data.</text>
</comment>
<keyword evidence="3" id="KW-0274">FAD</keyword>
<reference evidence="7 8" key="1">
    <citation type="submission" date="2019-07" db="EMBL/GenBank/DDBJ databases">
        <title>Deep subsurface shale carbon reservoir microbial communities from Ohio and West Virginia, USA.</title>
        <authorList>
            <person name="Wrighton K."/>
        </authorList>
    </citation>
    <scope>NUCLEOTIDE SEQUENCE [LARGE SCALE GENOMIC DNA]</scope>
    <source>
        <strain evidence="7 8">NP_8Ht</strain>
    </source>
</reference>
<proteinExistence type="inferred from homology"/>
<dbReference type="InterPro" id="IPR006076">
    <property type="entry name" value="FAD-dep_OxRdtase"/>
</dbReference>
<dbReference type="Gene3D" id="3.50.50.60">
    <property type="entry name" value="FAD/NAD(P)-binding domain"/>
    <property type="match status" value="1"/>
</dbReference>
<evidence type="ECO:0000256" key="2">
    <source>
        <dbReference type="ARBA" id="ARBA00022630"/>
    </source>
</evidence>
<sequence length="372" mass="38763">MEQVDCVVIGAGVVGLAVARALALAGREVLILEAEAAIGTGTSSRNSEVIHAGIYYPQGSLKARLCVAGRDALYAFCESHGVPCWRCGKLIVATDDSQLAGLDALQAHALANGVDDLQRLNGAELKALEPQLNAVAGLLSPSTGIVDSHALMLALQGDAEAAGALLALLAPVEAVEVMDDGLKLDVGGAEPMTLLAKTLINCAGHAAPAIALRTKGLPVDKVPPRYFAKGSYFSLATATPFRHLVYPMPEPGGLGVHLTLDLGGQARFGPDVEWVDSLDYRMDESRAEGFYAAIRRYWPALPDGALQPAYTGIRPKISGPGEPAADFYIDGPAEHGIAGLVNLFGIESPGLTAALAIADEVCRRLAKEARTG</sequence>
<evidence type="ECO:0000256" key="5">
    <source>
        <dbReference type="ARBA" id="ARBA00037941"/>
    </source>
</evidence>
<gene>
    <name evidence="7" type="ORF">A9A72_123622</name>
</gene>
<keyword evidence="4" id="KW-0560">Oxidoreductase</keyword>
<name>A0A5S5BA87_STUST</name>
<evidence type="ECO:0000256" key="4">
    <source>
        <dbReference type="ARBA" id="ARBA00023002"/>
    </source>
</evidence>
<comment type="cofactor">
    <cofactor evidence="1">
        <name>FAD</name>
        <dbReference type="ChEBI" id="CHEBI:57692"/>
    </cofactor>
</comment>
<dbReference type="RefSeq" id="WP_148925497.1">
    <property type="nucleotide sequence ID" value="NZ_VNHQ01000013.1"/>
</dbReference>
<dbReference type="GO" id="GO:0047545">
    <property type="term" value="F:(S)-2-hydroxyglutarate dehydrogenase activity"/>
    <property type="evidence" value="ECO:0007669"/>
    <property type="project" value="TreeGrafter"/>
</dbReference>
<dbReference type="AlphaFoldDB" id="A0A5S5BA87"/>
<dbReference type="PANTHER" id="PTHR43104">
    <property type="entry name" value="L-2-HYDROXYGLUTARATE DEHYDROGENASE, MITOCHONDRIAL"/>
    <property type="match status" value="1"/>
</dbReference>
<dbReference type="Gene3D" id="3.30.9.10">
    <property type="entry name" value="D-Amino Acid Oxidase, subunit A, domain 2"/>
    <property type="match status" value="1"/>
</dbReference>
<accession>A0A5S5BA87</accession>
<evidence type="ECO:0000259" key="6">
    <source>
        <dbReference type="Pfam" id="PF01266"/>
    </source>
</evidence>
<evidence type="ECO:0000256" key="1">
    <source>
        <dbReference type="ARBA" id="ARBA00001974"/>
    </source>
</evidence>
<keyword evidence="2" id="KW-0285">Flavoprotein</keyword>
<dbReference type="Proteomes" id="UP000324282">
    <property type="component" value="Unassembled WGS sequence"/>
</dbReference>
<feature type="domain" description="FAD dependent oxidoreductase" evidence="6">
    <location>
        <begin position="5"/>
        <end position="363"/>
    </location>
</feature>
<dbReference type="SUPFAM" id="SSF51905">
    <property type="entry name" value="FAD/NAD(P)-binding domain"/>
    <property type="match status" value="1"/>
</dbReference>
<evidence type="ECO:0000313" key="8">
    <source>
        <dbReference type="Proteomes" id="UP000324282"/>
    </source>
</evidence>
<comment type="similarity">
    <text evidence="5">Belongs to the L2HGDH family.</text>
</comment>
<dbReference type="OrthoDB" id="9801699at2"/>
<evidence type="ECO:0000256" key="3">
    <source>
        <dbReference type="ARBA" id="ARBA00022827"/>
    </source>
</evidence>
<dbReference type="InterPro" id="IPR036188">
    <property type="entry name" value="FAD/NAD-bd_sf"/>
</dbReference>
<evidence type="ECO:0000313" key="7">
    <source>
        <dbReference type="EMBL" id="TYP63844.1"/>
    </source>
</evidence>
<protein>
    <submittedName>
        <fullName evidence="7">L-2-hydroxyglutarate oxidase LhgO</fullName>
    </submittedName>
</protein>
<dbReference type="EMBL" id="VNHQ01000013">
    <property type="protein sequence ID" value="TYP63844.1"/>
    <property type="molecule type" value="Genomic_DNA"/>
</dbReference>
<organism evidence="7 8">
    <name type="scientific">Stutzerimonas stutzeri</name>
    <name type="common">Pseudomonas stutzeri</name>
    <dbReference type="NCBI Taxonomy" id="316"/>
    <lineage>
        <taxon>Bacteria</taxon>
        <taxon>Pseudomonadati</taxon>
        <taxon>Pseudomonadota</taxon>
        <taxon>Gammaproteobacteria</taxon>
        <taxon>Pseudomonadales</taxon>
        <taxon>Pseudomonadaceae</taxon>
        <taxon>Stutzerimonas</taxon>
    </lineage>
</organism>
<dbReference type="PANTHER" id="PTHR43104:SF4">
    <property type="entry name" value="L-2-HYDROXYGLUTARATE DEHYDROGENASE, MITOCHONDRIAL"/>
    <property type="match status" value="1"/>
</dbReference>
<dbReference type="Pfam" id="PF01266">
    <property type="entry name" value="DAO"/>
    <property type="match status" value="1"/>
</dbReference>